<dbReference type="AlphaFoldDB" id="A0A3B7LX58"/>
<gene>
    <name evidence="2" type="ORF">CDG60_08235</name>
</gene>
<name>A0A3B7LX58_9GAMM</name>
<keyword evidence="1" id="KW-0732">Signal</keyword>
<evidence type="ECO:0000313" key="3">
    <source>
        <dbReference type="Proteomes" id="UP000263753"/>
    </source>
</evidence>
<accession>A0A3B7LX58</accession>
<feature type="chain" id="PRO_5017635395" description="DUF3019 domain-containing protein" evidence="1">
    <location>
        <begin position="22"/>
        <end position="128"/>
    </location>
</feature>
<dbReference type="KEGG" id="achi:CDG60_08235"/>
<organism evidence="2 3">
    <name type="scientific">Acinetobacter chinensis</name>
    <dbReference type="NCBI Taxonomy" id="2004650"/>
    <lineage>
        <taxon>Bacteria</taxon>
        <taxon>Pseudomonadati</taxon>
        <taxon>Pseudomonadota</taxon>
        <taxon>Gammaproteobacteria</taxon>
        <taxon>Moraxellales</taxon>
        <taxon>Moraxellaceae</taxon>
        <taxon>Acinetobacter</taxon>
    </lineage>
</organism>
<dbReference type="RefSeq" id="WP_087511647.1">
    <property type="nucleotide sequence ID" value="NZ_CP032134.1"/>
</dbReference>
<protein>
    <recommendedName>
        <fullName evidence="4">DUF3019 domain-containing protein</fullName>
    </recommendedName>
</protein>
<reference evidence="3" key="1">
    <citation type="submission" date="2018-09" db="EMBL/GenBank/DDBJ databases">
        <title>The complete genome of Acinetobacter sp. strain WCHAc010005.</title>
        <authorList>
            <person name="Hu Y."/>
            <person name="Long H."/>
            <person name="Feng Y."/>
            <person name="Zong Z."/>
        </authorList>
    </citation>
    <scope>NUCLEOTIDE SEQUENCE [LARGE SCALE GENOMIC DNA]</scope>
    <source>
        <strain evidence="3">WCHAc010005</strain>
    </source>
</reference>
<dbReference type="Proteomes" id="UP000263753">
    <property type="component" value="Chromosome"/>
</dbReference>
<evidence type="ECO:0008006" key="4">
    <source>
        <dbReference type="Google" id="ProtNLM"/>
    </source>
</evidence>
<feature type="signal peptide" evidence="1">
    <location>
        <begin position="1"/>
        <end position="21"/>
    </location>
</feature>
<dbReference type="EMBL" id="CP032134">
    <property type="protein sequence ID" value="AXY56554.1"/>
    <property type="molecule type" value="Genomic_DNA"/>
</dbReference>
<proteinExistence type="predicted"/>
<evidence type="ECO:0000313" key="2">
    <source>
        <dbReference type="EMBL" id="AXY56554.1"/>
    </source>
</evidence>
<evidence type="ECO:0000256" key="1">
    <source>
        <dbReference type="SAM" id="SignalP"/>
    </source>
</evidence>
<sequence length="128" mass="14323">MKKWLLAGSVTVLSAITQTHAETCTFSGFKNHQSCAIEEKYVNGAKQVNIETDQTQVTVKFESCENELSEKLCDTAQVSINHGKILKAKSYLRDAVSGKIIADEQWHPTAFECVRTLNRSSEVCWNLL</sequence>